<keyword evidence="9" id="KW-1185">Reference proteome</keyword>
<evidence type="ECO:0000256" key="5">
    <source>
        <dbReference type="SAM" id="MobiDB-lite"/>
    </source>
</evidence>
<keyword evidence="3 4" id="KW-0408">Iron</keyword>
<evidence type="ECO:0000256" key="6">
    <source>
        <dbReference type="SAM" id="SignalP"/>
    </source>
</evidence>
<keyword evidence="2 4" id="KW-0479">Metal-binding</keyword>
<evidence type="ECO:0000259" key="7">
    <source>
        <dbReference type="PROSITE" id="PS51007"/>
    </source>
</evidence>
<feature type="domain" description="Cytochrome c" evidence="7">
    <location>
        <begin position="335"/>
        <end position="442"/>
    </location>
</feature>
<dbReference type="PANTHER" id="PTHR30600:SF9">
    <property type="entry name" value="BLR7738 PROTEIN"/>
    <property type="match status" value="1"/>
</dbReference>
<gene>
    <name evidence="8" type="ORF">AMYX_12330</name>
</gene>
<evidence type="ECO:0000313" key="9">
    <source>
        <dbReference type="Proteomes" id="UP000503640"/>
    </source>
</evidence>
<feature type="region of interest" description="Disordered" evidence="5">
    <location>
        <begin position="26"/>
        <end position="51"/>
    </location>
</feature>
<feature type="compositionally biased region" description="Basic and acidic residues" evidence="5">
    <location>
        <begin position="30"/>
        <end position="51"/>
    </location>
</feature>
<protein>
    <recommendedName>
        <fullName evidence="7">Cytochrome c domain-containing protein</fullName>
    </recommendedName>
</protein>
<dbReference type="RefSeq" id="WP_176064011.1">
    <property type="nucleotide sequence ID" value="NZ_BJTG01000003.1"/>
</dbReference>
<evidence type="ECO:0000256" key="1">
    <source>
        <dbReference type="ARBA" id="ARBA00022617"/>
    </source>
</evidence>
<dbReference type="PROSITE" id="PS51007">
    <property type="entry name" value="CYTC"/>
    <property type="match status" value="1"/>
</dbReference>
<dbReference type="AlphaFoldDB" id="A0A7I9VJA2"/>
<proteinExistence type="predicted"/>
<dbReference type="GO" id="GO:0020037">
    <property type="term" value="F:heme binding"/>
    <property type="evidence" value="ECO:0007669"/>
    <property type="project" value="InterPro"/>
</dbReference>
<accession>A0A7I9VJA2</accession>
<dbReference type="InterPro" id="IPR009056">
    <property type="entry name" value="Cyt_c-like_dom"/>
</dbReference>
<dbReference type="EMBL" id="BJTG01000003">
    <property type="protein sequence ID" value="GEJ56492.1"/>
    <property type="molecule type" value="Genomic_DNA"/>
</dbReference>
<organism evidence="8 9">
    <name type="scientific">Anaeromyxobacter diazotrophicus</name>
    <dbReference type="NCBI Taxonomy" id="2590199"/>
    <lineage>
        <taxon>Bacteria</taxon>
        <taxon>Pseudomonadati</taxon>
        <taxon>Myxococcota</taxon>
        <taxon>Myxococcia</taxon>
        <taxon>Myxococcales</taxon>
        <taxon>Cystobacterineae</taxon>
        <taxon>Anaeromyxobacteraceae</taxon>
        <taxon>Anaeromyxobacter</taxon>
    </lineage>
</organism>
<sequence>MVNQALGGLLAVLAAGASVAVGSAAGGRPVEAHQEAHQETHPERRGGAEQERTIAEGRRTFRFDTFGDEAYWSGVLRLHEPLATVSPRAALGVGLKVDLDALAPETVQALAAGQVNLDDPAVTAQLLARDAVVGVKGRVEGGALRSVGITCALCHSTVDDALAPGVGHRLDGWPNRDLNVGAIVSLSPNLEPVAQLLGVDVPALKAVLAAWGPGKFDAEVFMDGKATRPDGTTAATLIPPAFGLAGVNLHTFTGWGQVTYWNAFVANLEMHGQGTFFDPRLDDASKFPIAAKNGFGHVRPPEGQPDLITAKLPALHDYQLSLAAPRPPAGSFDPASAARGKDLFAGAAKCATCHVPPVFSEPGWNLHTAQELGIDDFQAQRSPDGRYRTTPLGGLFAHAKGGYYHDGRFATLGDVVEHYDQHLGLGLSASQKSDLVEYLKSL</sequence>
<dbReference type="InterPro" id="IPR036909">
    <property type="entry name" value="Cyt_c-like_dom_sf"/>
</dbReference>
<evidence type="ECO:0000256" key="3">
    <source>
        <dbReference type="ARBA" id="ARBA00023004"/>
    </source>
</evidence>
<dbReference type="GO" id="GO:0046872">
    <property type="term" value="F:metal ion binding"/>
    <property type="evidence" value="ECO:0007669"/>
    <property type="project" value="UniProtKB-KW"/>
</dbReference>
<feature type="signal peptide" evidence="6">
    <location>
        <begin position="1"/>
        <end position="20"/>
    </location>
</feature>
<dbReference type="GO" id="GO:0004130">
    <property type="term" value="F:cytochrome-c peroxidase activity"/>
    <property type="evidence" value="ECO:0007669"/>
    <property type="project" value="TreeGrafter"/>
</dbReference>
<keyword evidence="1 4" id="KW-0349">Heme</keyword>
<dbReference type="Proteomes" id="UP000503640">
    <property type="component" value="Unassembled WGS sequence"/>
</dbReference>
<dbReference type="Gene3D" id="1.10.760.10">
    <property type="entry name" value="Cytochrome c-like domain"/>
    <property type="match status" value="1"/>
</dbReference>
<comment type="caution">
    <text evidence="8">The sequence shown here is derived from an EMBL/GenBank/DDBJ whole genome shotgun (WGS) entry which is preliminary data.</text>
</comment>
<dbReference type="GO" id="GO:0009055">
    <property type="term" value="F:electron transfer activity"/>
    <property type="evidence" value="ECO:0007669"/>
    <property type="project" value="InterPro"/>
</dbReference>
<feature type="chain" id="PRO_5029798596" description="Cytochrome c domain-containing protein" evidence="6">
    <location>
        <begin position="21"/>
        <end position="442"/>
    </location>
</feature>
<keyword evidence="6" id="KW-0732">Signal</keyword>
<name>A0A7I9VJA2_9BACT</name>
<evidence type="ECO:0000313" key="8">
    <source>
        <dbReference type="EMBL" id="GEJ56492.1"/>
    </source>
</evidence>
<evidence type="ECO:0000256" key="2">
    <source>
        <dbReference type="ARBA" id="ARBA00022723"/>
    </source>
</evidence>
<reference evidence="9" key="1">
    <citation type="journal article" date="2020" name="Appl. Environ. Microbiol.">
        <title>Diazotrophic Anaeromyxobacter Isolates from Soils.</title>
        <authorList>
            <person name="Masuda Y."/>
            <person name="Yamanaka H."/>
            <person name="Xu Z.X."/>
            <person name="Shiratori Y."/>
            <person name="Aono T."/>
            <person name="Amachi S."/>
            <person name="Senoo K."/>
            <person name="Itoh H."/>
        </authorList>
    </citation>
    <scope>NUCLEOTIDE SEQUENCE [LARGE SCALE GENOMIC DNA]</scope>
    <source>
        <strain evidence="9">R267</strain>
    </source>
</reference>
<dbReference type="PANTHER" id="PTHR30600">
    <property type="entry name" value="CYTOCHROME C PEROXIDASE-RELATED"/>
    <property type="match status" value="1"/>
</dbReference>
<dbReference type="SUPFAM" id="SSF46626">
    <property type="entry name" value="Cytochrome c"/>
    <property type="match status" value="1"/>
</dbReference>
<evidence type="ECO:0000256" key="4">
    <source>
        <dbReference type="PROSITE-ProRule" id="PRU00433"/>
    </source>
</evidence>
<dbReference type="InterPro" id="IPR051395">
    <property type="entry name" value="Cytochrome_c_Peroxidase/MauG"/>
</dbReference>